<proteinExistence type="predicted"/>
<protein>
    <submittedName>
        <fullName evidence="1">Uncharacterized protein</fullName>
    </submittedName>
</protein>
<evidence type="ECO:0000313" key="1">
    <source>
        <dbReference type="EMBL" id="KAK2949100.1"/>
    </source>
</evidence>
<accession>A0ABQ9XCM8</accession>
<comment type="caution">
    <text evidence="1">The sequence shown here is derived from an EMBL/GenBank/DDBJ whole genome shotgun (WGS) entry which is preliminary data.</text>
</comment>
<keyword evidence="2" id="KW-1185">Reference proteome</keyword>
<organism evidence="1 2">
    <name type="scientific">Blattamonas nauphoetae</name>
    <dbReference type="NCBI Taxonomy" id="2049346"/>
    <lineage>
        <taxon>Eukaryota</taxon>
        <taxon>Metamonada</taxon>
        <taxon>Preaxostyla</taxon>
        <taxon>Oxymonadida</taxon>
        <taxon>Blattamonas</taxon>
    </lineage>
</organism>
<gene>
    <name evidence="1" type="ORF">BLNAU_15941</name>
</gene>
<sequence>MTITCHRFYRDVDCQWLVTGDNVGVVRLHRITINRTADRPTLNLSLKFMLCQHKTPVQFVAYDVKNHLIAINMKSYSVIQIYDAYDSKQKICTLVPYSDVQYLEFTKDGLLYVTPPYLYCFGLPMFDLRVNYPIPFLSPSVNMSKIVYNCLTDTILIPLNSINARHEFSHILAYNLSKNSHNIFQFPPSIFMSLSHDGTVFASVPYGGKVLNLNSFVNLRELSQPAPETTLLKPSHIALDMSQSIPLVSSYTNQREISRSFFLESPSKIPQLPPLSAVTPQLSISRSITQFKKLFGTPEKEIIAICLSPTNKHASMIHRATIHLFGIHIPESKDFQKMETTHIRFDPNPINKPDMRDAFITQHDEFLLVLYGGGILSTFILNGTAQPQNFLVDLNKIQSEPKSF</sequence>
<dbReference type="SUPFAM" id="SSF101898">
    <property type="entry name" value="NHL repeat"/>
    <property type="match status" value="1"/>
</dbReference>
<name>A0ABQ9XCM8_9EUKA</name>
<reference evidence="1 2" key="1">
    <citation type="journal article" date="2022" name="bioRxiv">
        <title>Genomics of Preaxostyla Flagellates Illuminates Evolutionary Transitions and the Path Towards Mitochondrial Loss.</title>
        <authorList>
            <person name="Novak L.V.F."/>
            <person name="Treitli S.C."/>
            <person name="Pyrih J."/>
            <person name="Halakuc P."/>
            <person name="Pipaliya S.V."/>
            <person name="Vacek V."/>
            <person name="Brzon O."/>
            <person name="Soukal P."/>
            <person name="Eme L."/>
            <person name="Dacks J.B."/>
            <person name="Karnkowska A."/>
            <person name="Elias M."/>
            <person name="Hampl V."/>
        </authorList>
    </citation>
    <scope>NUCLEOTIDE SEQUENCE [LARGE SCALE GENOMIC DNA]</scope>
    <source>
        <strain evidence="1">NAU3</strain>
        <tissue evidence="1">Gut</tissue>
    </source>
</reference>
<dbReference type="Proteomes" id="UP001281761">
    <property type="component" value="Unassembled WGS sequence"/>
</dbReference>
<evidence type="ECO:0000313" key="2">
    <source>
        <dbReference type="Proteomes" id="UP001281761"/>
    </source>
</evidence>
<dbReference type="EMBL" id="JARBJD010000162">
    <property type="protein sequence ID" value="KAK2949100.1"/>
    <property type="molecule type" value="Genomic_DNA"/>
</dbReference>